<organism evidence="1">
    <name type="scientific">Rhizophora mucronata</name>
    <name type="common">Asiatic mangrove</name>
    <dbReference type="NCBI Taxonomy" id="61149"/>
    <lineage>
        <taxon>Eukaryota</taxon>
        <taxon>Viridiplantae</taxon>
        <taxon>Streptophyta</taxon>
        <taxon>Embryophyta</taxon>
        <taxon>Tracheophyta</taxon>
        <taxon>Spermatophyta</taxon>
        <taxon>Magnoliopsida</taxon>
        <taxon>eudicotyledons</taxon>
        <taxon>Gunneridae</taxon>
        <taxon>Pentapetalae</taxon>
        <taxon>rosids</taxon>
        <taxon>fabids</taxon>
        <taxon>Malpighiales</taxon>
        <taxon>Rhizophoraceae</taxon>
        <taxon>Rhizophora</taxon>
    </lineage>
</organism>
<evidence type="ECO:0000313" key="1">
    <source>
        <dbReference type="EMBL" id="MBW81451.1"/>
    </source>
</evidence>
<protein>
    <submittedName>
        <fullName evidence="1">Uncharacterized protein</fullName>
    </submittedName>
</protein>
<reference evidence="1" key="1">
    <citation type="submission" date="2018-02" db="EMBL/GenBank/DDBJ databases">
        <title>Rhizophora mucronata_Transcriptome.</title>
        <authorList>
            <person name="Meera S.P."/>
            <person name="Sreeshan A."/>
            <person name="Augustine A."/>
        </authorList>
    </citation>
    <scope>NUCLEOTIDE SEQUENCE</scope>
    <source>
        <tissue evidence="1">Leaf</tissue>
    </source>
</reference>
<dbReference type="EMBL" id="GGEC01000968">
    <property type="protein sequence ID" value="MBW81451.1"/>
    <property type="molecule type" value="Transcribed_RNA"/>
</dbReference>
<dbReference type="AlphaFoldDB" id="A0A2P2IJU5"/>
<sequence>MYFEMMNTFYCSCLSWTLRCKVSGCLSIFSTMELCF</sequence>
<proteinExistence type="predicted"/>
<accession>A0A2P2IJU5</accession>
<name>A0A2P2IJU5_RHIMU</name>